<dbReference type="AlphaFoldDB" id="A0A0M4EA89"/>
<name>A0A0M4EA89_DROBS</name>
<dbReference type="PROSITE" id="PS00151">
    <property type="entry name" value="ACYLPHOSPHATASE_2"/>
    <property type="match status" value="1"/>
</dbReference>
<comment type="similarity">
    <text evidence="1 7">Belongs to the acylphosphatase family.</text>
</comment>
<dbReference type="OrthoDB" id="7961613at2759"/>
<dbReference type="InterPro" id="IPR017968">
    <property type="entry name" value="Acylphosphatase_CS"/>
</dbReference>
<dbReference type="PANTHER" id="PTHR10029">
    <property type="entry name" value="ACYLPHOSPHATASE"/>
    <property type="match status" value="1"/>
</dbReference>
<feature type="domain" description="Acylphosphatase-like" evidence="8">
    <location>
        <begin position="44"/>
        <end position="134"/>
    </location>
</feature>
<evidence type="ECO:0000256" key="5">
    <source>
        <dbReference type="PROSITE-ProRule" id="PRU00520"/>
    </source>
</evidence>
<dbReference type="PANTHER" id="PTHR10029:SF3">
    <property type="entry name" value="ACYLPHOSPHATASE-RELATED"/>
    <property type="match status" value="1"/>
</dbReference>
<evidence type="ECO:0000313" key="10">
    <source>
        <dbReference type="Proteomes" id="UP000494163"/>
    </source>
</evidence>
<dbReference type="PROSITE" id="PS51160">
    <property type="entry name" value="ACYLPHOSPHATASE_3"/>
    <property type="match status" value="1"/>
</dbReference>
<feature type="active site" evidence="5">
    <location>
        <position position="59"/>
    </location>
</feature>
<dbReference type="InterPro" id="IPR001792">
    <property type="entry name" value="Acylphosphatase-like_dom"/>
</dbReference>
<proteinExistence type="inferred from homology"/>
<sequence>MSRKIKKTKLTTEQPAANLTTEVEVQTPRSALAGMGGDEHRIYSSMFEVFGIVQGVFFRKHTQAKAKQLGLGGWCMNTREGTVKGVIEGKLLGLNEMKTWLQTKGSPRSTITKAVFTPNEPLPAHNFKTFTIRR</sequence>
<dbReference type="SMR" id="A0A0M4EA89"/>
<dbReference type="Proteomes" id="UP000494163">
    <property type="component" value="Chromosome 2L"/>
</dbReference>
<gene>
    <name evidence="9" type="ORF">Dbus_chr2Lg182</name>
</gene>
<evidence type="ECO:0000256" key="1">
    <source>
        <dbReference type="ARBA" id="ARBA00005614"/>
    </source>
</evidence>
<evidence type="ECO:0000256" key="2">
    <source>
        <dbReference type="ARBA" id="ARBA00012150"/>
    </source>
</evidence>
<dbReference type="PRINTS" id="PR00112">
    <property type="entry name" value="ACYLPHPHTASE"/>
</dbReference>
<reference evidence="9 10" key="1">
    <citation type="submission" date="2015-08" db="EMBL/GenBank/DDBJ databases">
        <title>Ancestral chromatin configuration constrains chromatin evolution on differentiating sex chromosomes in Drosophila.</title>
        <authorList>
            <person name="Zhou Q."/>
            <person name="Bachtrog D."/>
        </authorList>
    </citation>
    <scope>NUCLEOTIDE SEQUENCE [LARGE SCALE GENOMIC DNA]</scope>
    <source>
        <tissue evidence="9">Whole larvae</tissue>
    </source>
</reference>
<dbReference type="STRING" id="30019.A0A0M4EA89"/>
<dbReference type="Pfam" id="PF00708">
    <property type="entry name" value="Acylphosphatase"/>
    <property type="match status" value="1"/>
</dbReference>
<protein>
    <recommendedName>
        <fullName evidence="2 5">Acylphosphatase</fullName>
        <ecNumber evidence="2 5">3.6.1.7</ecNumber>
    </recommendedName>
</protein>
<evidence type="ECO:0000256" key="3">
    <source>
        <dbReference type="ARBA" id="ARBA00022801"/>
    </source>
</evidence>
<evidence type="ECO:0000313" key="9">
    <source>
        <dbReference type="EMBL" id="ALC38097.1"/>
    </source>
</evidence>
<evidence type="ECO:0000259" key="8">
    <source>
        <dbReference type="PROSITE" id="PS51160"/>
    </source>
</evidence>
<keyword evidence="10" id="KW-1185">Reference proteome</keyword>
<dbReference type="FunFam" id="3.30.70.100:FF:000011">
    <property type="entry name" value="Acylphosphatase"/>
    <property type="match status" value="1"/>
</dbReference>
<accession>A0A0M4EA89</accession>
<dbReference type="EC" id="3.6.1.7" evidence="2 5"/>
<keyword evidence="3 5" id="KW-0378">Hydrolase</keyword>
<evidence type="ECO:0000256" key="4">
    <source>
        <dbReference type="ARBA" id="ARBA00047645"/>
    </source>
</evidence>
<dbReference type="Gene3D" id="3.30.70.100">
    <property type="match status" value="1"/>
</dbReference>
<dbReference type="PROSITE" id="PS00150">
    <property type="entry name" value="ACYLPHOSPHATASE_1"/>
    <property type="match status" value="1"/>
</dbReference>
<dbReference type="InterPro" id="IPR036046">
    <property type="entry name" value="Acylphosphatase-like_dom_sf"/>
</dbReference>
<evidence type="ECO:0000256" key="6">
    <source>
        <dbReference type="RuleBase" id="RU000553"/>
    </source>
</evidence>
<comment type="catalytic activity">
    <reaction evidence="4 5 6">
        <text>an acyl phosphate + H2O = a carboxylate + phosphate + H(+)</text>
        <dbReference type="Rhea" id="RHEA:14965"/>
        <dbReference type="ChEBI" id="CHEBI:15377"/>
        <dbReference type="ChEBI" id="CHEBI:15378"/>
        <dbReference type="ChEBI" id="CHEBI:29067"/>
        <dbReference type="ChEBI" id="CHEBI:43474"/>
        <dbReference type="ChEBI" id="CHEBI:59918"/>
        <dbReference type="EC" id="3.6.1.7"/>
    </reaction>
</comment>
<organism evidence="9 10">
    <name type="scientific">Drosophila busckii</name>
    <name type="common">Fruit fly</name>
    <dbReference type="NCBI Taxonomy" id="30019"/>
    <lineage>
        <taxon>Eukaryota</taxon>
        <taxon>Metazoa</taxon>
        <taxon>Ecdysozoa</taxon>
        <taxon>Arthropoda</taxon>
        <taxon>Hexapoda</taxon>
        <taxon>Insecta</taxon>
        <taxon>Pterygota</taxon>
        <taxon>Neoptera</taxon>
        <taxon>Endopterygota</taxon>
        <taxon>Diptera</taxon>
        <taxon>Brachycera</taxon>
        <taxon>Muscomorpha</taxon>
        <taxon>Ephydroidea</taxon>
        <taxon>Drosophilidae</taxon>
        <taxon>Drosophila</taxon>
    </lineage>
</organism>
<evidence type="ECO:0000256" key="7">
    <source>
        <dbReference type="RuleBase" id="RU004168"/>
    </source>
</evidence>
<dbReference type="GO" id="GO:0003998">
    <property type="term" value="F:acylphosphatase activity"/>
    <property type="evidence" value="ECO:0007669"/>
    <property type="project" value="UniProtKB-EC"/>
</dbReference>
<dbReference type="SUPFAM" id="SSF54975">
    <property type="entry name" value="Acylphosphatase/BLUF domain-like"/>
    <property type="match status" value="1"/>
</dbReference>
<dbReference type="OMA" id="WVRNTSH"/>
<dbReference type="EMBL" id="CP012523">
    <property type="protein sequence ID" value="ALC38097.1"/>
    <property type="molecule type" value="Genomic_DNA"/>
</dbReference>
<dbReference type="InterPro" id="IPR020456">
    <property type="entry name" value="Acylphosphatase"/>
</dbReference>
<feature type="active site" evidence="5">
    <location>
        <position position="77"/>
    </location>
</feature>